<protein>
    <submittedName>
        <fullName evidence="3">Venom peptide</fullName>
    </submittedName>
</protein>
<accession>A0A1I7Z1G9</accession>
<organism evidence="2 3">
    <name type="scientific">Steinernema glaseri</name>
    <dbReference type="NCBI Taxonomy" id="37863"/>
    <lineage>
        <taxon>Eukaryota</taxon>
        <taxon>Metazoa</taxon>
        <taxon>Ecdysozoa</taxon>
        <taxon>Nematoda</taxon>
        <taxon>Chromadorea</taxon>
        <taxon>Rhabditida</taxon>
        <taxon>Tylenchina</taxon>
        <taxon>Panagrolaimomorpha</taxon>
        <taxon>Strongyloidoidea</taxon>
        <taxon>Steinernematidae</taxon>
        <taxon>Steinernema</taxon>
    </lineage>
</organism>
<keyword evidence="1" id="KW-0732">Signal</keyword>
<dbReference type="WBParaSite" id="L893_g21814.t1">
    <property type="protein sequence ID" value="L893_g21814.t1"/>
    <property type="gene ID" value="L893_g21814"/>
</dbReference>
<evidence type="ECO:0000313" key="2">
    <source>
        <dbReference type="Proteomes" id="UP000095287"/>
    </source>
</evidence>
<feature type="signal peptide" evidence="1">
    <location>
        <begin position="1"/>
        <end position="20"/>
    </location>
</feature>
<reference evidence="3" key="1">
    <citation type="submission" date="2016-11" db="UniProtKB">
        <authorList>
            <consortium name="WormBaseParasite"/>
        </authorList>
    </citation>
    <scope>IDENTIFICATION</scope>
</reference>
<name>A0A1I7Z1G9_9BILA</name>
<dbReference type="Proteomes" id="UP000095287">
    <property type="component" value="Unplaced"/>
</dbReference>
<sequence>MKVLLLVMCLLAVVSSFVSSSEELSKWKKSRERPPYKYPKREYEYDSSEEYDYPTWIPPPAHLREKREAEKPFWEELTALVFG</sequence>
<evidence type="ECO:0000256" key="1">
    <source>
        <dbReference type="SAM" id="SignalP"/>
    </source>
</evidence>
<evidence type="ECO:0000313" key="3">
    <source>
        <dbReference type="WBParaSite" id="L893_g21814.t1"/>
    </source>
</evidence>
<dbReference type="AlphaFoldDB" id="A0A1I7Z1G9"/>
<keyword evidence="2" id="KW-1185">Reference proteome</keyword>
<feature type="chain" id="PRO_5009312846" evidence="1">
    <location>
        <begin position="21"/>
        <end position="83"/>
    </location>
</feature>
<proteinExistence type="predicted"/>